<dbReference type="Gene3D" id="3.10.105.10">
    <property type="entry name" value="Dipeptide-binding Protein, Domain 3"/>
    <property type="match status" value="1"/>
</dbReference>
<feature type="signal peptide" evidence="5">
    <location>
        <begin position="1"/>
        <end position="22"/>
    </location>
</feature>
<comment type="caution">
    <text evidence="7">The sequence shown here is derived from an EMBL/GenBank/DDBJ whole genome shotgun (WGS) entry which is preliminary data.</text>
</comment>
<keyword evidence="2" id="KW-0813">Transport</keyword>
<dbReference type="Pfam" id="PF00496">
    <property type="entry name" value="SBP_bac_5"/>
    <property type="match status" value="1"/>
</dbReference>
<dbReference type="EMBL" id="JAFBEC010000022">
    <property type="protein sequence ID" value="MBM7635057.1"/>
    <property type="molecule type" value="Genomic_DNA"/>
</dbReference>
<dbReference type="Gene3D" id="3.40.190.10">
    <property type="entry name" value="Periplasmic binding protein-like II"/>
    <property type="match status" value="1"/>
</dbReference>
<dbReference type="CDD" id="cd08499">
    <property type="entry name" value="PBP2_Ylib_like"/>
    <property type="match status" value="1"/>
</dbReference>
<dbReference type="InterPro" id="IPR039424">
    <property type="entry name" value="SBP_5"/>
</dbReference>
<dbReference type="PIRSF" id="PIRSF002741">
    <property type="entry name" value="MppA"/>
    <property type="match status" value="1"/>
</dbReference>
<reference evidence="7 8" key="1">
    <citation type="submission" date="2021-01" db="EMBL/GenBank/DDBJ databases">
        <title>Genomic Encyclopedia of Type Strains, Phase IV (KMG-IV): sequencing the most valuable type-strain genomes for metagenomic binning, comparative biology and taxonomic classification.</title>
        <authorList>
            <person name="Goeker M."/>
        </authorList>
    </citation>
    <scope>NUCLEOTIDE SEQUENCE [LARGE SCALE GENOMIC DNA]</scope>
    <source>
        <strain evidence="7 8">DSM 25540</strain>
    </source>
</reference>
<evidence type="ECO:0000256" key="5">
    <source>
        <dbReference type="SAM" id="SignalP"/>
    </source>
</evidence>
<comment type="similarity">
    <text evidence="1">Belongs to the bacterial solute-binding protein 5 family.</text>
</comment>
<dbReference type="PANTHER" id="PTHR30290">
    <property type="entry name" value="PERIPLASMIC BINDING COMPONENT OF ABC TRANSPORTER"/>
    <property type="match status" value="1"/>
</dbReference>
<name>A0ABS2PIF1_9BACL</name>
<feature type="domain" description="Solute-binding protein family 5" evidence="6">
    <location>
        <begin position="101"/>
        <end position="455"/>
    </location>
</feature>
<dbReference type="Gene3D" id="3.90.76.10">
    <property type="entry name" value="Dipeptide-binding Protein, Domain 1"/>
    <property type="match status" value="1"/>
</dbReference>
<sequence>MKKFKKRFVSGVVALTIVGALAACSSDESVDEDAVEPDTDASGEETDVEGDTSTATEGGDLRLAMMSDAVDLDPHGSNDTSSSHVRTNIYERLVNHDENMELVPELAESFEQIDELTWEFVLREDVTFTDGEPFNGEAVKRTLERVIDPDVASPKAFMYEMIENIEVIDDYTVEITTEYPFAPLAANLAHDGGGMISPKAIEEEENGERNLDLEPVGTGPFQLEDWNQGTEILLTRNEDYWGDLPAIDTASYLVVPEQLTRIGQLDTGEVHVAENIEPVNMSQIENMEGADVSSVESLRLDYIGFNNESEPFDDVNVRVAVAKAIDKPSIVEAIYEGYGSEAIGPLNPLVFGYSDGIEPLEYNPEEAQELLDEAGHEDGFDVSVMVREENELSVQLAEIIQDQLSEFNINVTIDQREWSSLLDASANGEHDMVILGWTTVTGDADYGMYSLYHTEEHGASGNRTFYSNSEVDELLEAARSEVDEDARVELYAEAQQIIINEAPKIFTVHDDFRIGIADNVEGFLQLSNGVFDISGVTITEEEAGY</sequence>
<feature type="region of interest" description="Disordered" evidence="4">
    <location>
        <begin position="26"/>
        <end position="60"/>
    </location>
</feature>
<gene>
    <name evidence="7" type="ORF">JOD17_004200</name>
</gene>
<dbReference type="RefSeq" id="WP_204699790.1">
    <property type="nucleotide sequence ID" value="NZ_JAFBEC010000022.1"/>
</dbReference>
<dbReference type="SUPFAM" id="SSF53850">
    <property type="entry name" value="Periplasmic binding protein-like II"/>
    <property type="match status" value="1"/>
</dbReference>
<evidence type="ECO:0000313" key="7">
    <source>
        <dbReference type="EMBL" id="MBM7635057.1"/>
    </source>
</evidence>
<keyword evidence="8" id="KW-1185">Reference proteome</keyword>
<evidence type="ECO:0000256" key="4">
    <source>
        <dbReference type="SAM" id="MobiDB-lite"/>
    </source>
</evidence>
<protein>
    <submittedName>
        <fullName evidence="7">Peptide/nickel transport system substrate-binding protein</fullName>
    </submittedName>
</protein>
<evidence type="ECO:0000256" key="3">
    <source>
        <dbReference type="ARBA" id="ARBA00022729"/>
    </source>
</evidence>
<organism evidence="7 8">
    <name type="scientific">Geomicrobium sediminis</name>
    <dbReference type="NCBI Taxonomy" id="1347788"/>
    <lineage>
        <taxon>Bacteria</taxon>
        <taxon>Bacillati</taxon>
        <taxon>Bacillota</taxon>
        <taxon>Bacilli</taxon>
        <taxon>Bacillales</taxon>
        <taxon>Geomicrobium</taxon>
    </lineage>
</organism>
<evidence type="ECO:0000256" key="1">
    <source>
        <dbReference type="ARBA" id="ARBA00005695"/>
    </source>
</evidence>
<dbReference type="PROSITE" id="PS51257">
    <property type="entry name" value="PROKAR_LIPOPROTEIN"/>
    <property type="match status" value="1"/>
</dbReference>
<dbReference type="PANTHER" id="PTHR30290:SF9">
    <property type="entry name" value="OLIGOPEPTIDE-BINDING PROTEIN APPA"/>
    <property type="match status" value="1"/>
</dbReference>
<dbReference type="Proteomes" id="UP000741863">
    <property type="component" value="Unassembled WGS sequence"/>
</dbReference>
<evidence type="ECO:0000256" key="2">
    <source>
        <dbReference type="ARBA" id="ARBA00022448"/>
    </source>
</evidence>
<evidence type="ECO:0000313" key="8">
    <source>
        <dbReference type="Proteomes" id="UP000741863"/>
    </source>
</evidence>
<feature type="compositionally biased region" description="Acidic residues" evidence="4">
    <location>
        <begin position="28"/>
        <end position="50"/>
    </location>
</feature>
<feature type="chain" id="PRO_5045841983" evidence="5">
    <location>
        <begin position="23"/>
        <end position="545"/>
    </location>
</feature>
<dbReference type="InterPro" id="IPR000914">
    <property type="entry name" value="SBP_5_dom"/>
</dbReference>
<dbReference type="InterPro" id="IPR030678">
    <property type="entry name" value="Peptide/Ni-bd"/>
</dbReference>
<proteinExistence type="inferred from homology"/>
<accession>A0ABS2PIF1</accession>
<evidence type="ECO:0000259" key="6">
    <source>
        <dbReference type="Pfam" id="PF00496"/>
    </source>
</evidence>
<keyword evidence="3 5" id="KW-0732">Signal</keyword>